<dbReference type="SUPFAM" id="SSF74982">
    <property type="entry name" value="Small protein B (SmpB)"/>
    <property type="match status" value="1"/>
</dbReference>
<evidence type="ECO:0000256" key="2">
    <source>
        <dbReference type="ARBA" id="ARBA00022884"/>
    </source>
</evidence>
<organism evidence="4 5">
    <name type="scientific">Candidatus Rhabdochlamydia oedothoracis</name>
    <dbReference type="NCBI Taxonomy" id="2720720"/>
    <lineage>
        <taxon>Bacteria</taxon>
        <taxon>Pseudomonadati</taxon>
        <taxon>Chlamydiota</taxon>
        <taxon>Chlamydiia</taxon>
        <taxon>Parachlamydiales</taxon>
        <taxon>Candidatus Rhabdochlamydiaceae</taxon>
        <taxon>Candidatus Rhabdochlamydia</taxon>
    </lineage>
</organism>
<dbReference type="EMBL" id="CP075587">
    <property type="protein sequence ID" value="QYF48898.1"/>
    <property type="molecule type" value="Genomic_DNA"/>
</dbReference>
<gene>
    <name evidence="3" type="primary">smpB</name>
    <name evidence="4" type="ORF">RHABOEDO_001136</name>
</gene>
<comment type="similarity">
    <text evidence="3">Belongs to the SmpB family.</text>
</comment>
<dbReference type="NCBIfam" id="NF003843">
    <property type="entry name" value="PRK05422.1"/>
    <property type="match status" value="1"/>
</dbReference>
<sequence>MSKHKESELVSNRRAFYDYEIIETFEAGIILSGTEVKSLRNHGGSLSDAYILISQQGKVLLKNASIAPYRFGNIFNHEDKRDRFLLLHKREIIRLKNLSQEKGFTLIPLSMYLKNGFIKVKVACAKGKKNYDKRQALKEKEHTKTIQQAMRNRID</sequence>
<evidence type="ECO:0000313" key="5">
    <source>
        <dbReference type="Proteomes" id="UP000826014"/>
    </source>
</evidence>
<dbReference type="Proteomes" id="UP000826014">
    <property type="component" value="Chromosome"/>
</dbReference>
<dbReference type="InterPro" id="IPR023620">
    <property type="entry name" value="SmpB"/>
</dbReference>
<evidence type="ECO:0000313" key="4">
    <source>
        <dbReference type="EMBL" id="QYF48898.1"/>
    </source>
</evidence>
<proteinExistence type="inferred from homology"/>
<protein>
    <recommendedName>
        <fullName evidence="3">SsrA-binding protein</fullName>
    </recommendedName>
    <alternativeName>
        <fullName evidence="3">Small protein B</fullName>
    </alternativeName>
</protein>
<name>A0ABX8V100_9BACT</name>
<evidence type="ECO:0000256" key="1">
    <source>
        <dbReference type="ARBA" id="ARBA00022490"/>
    </source>
</evidence>
<dbReference type="HAMAP" id="MF_00023">
    <property type="entry name" value="SmpB"/>
    <property type="match status" value="1"/>
</dbReference>
<dbReference type="NCBIfam" id="TIGR00086">
    <property type="entry name" value="smpB"/>
    <property type="match status" value="1"/>
</dbReference>
<reference evidence="4 5" key="1">
    <citation type="journal article" date="2022" name="bioRxiv">
        <title>Ecology and evolution of chlamydial symbionts of arthropods.</title>
        <authorList>
            <person name="Halter T."/>
            <person name="Koestlbacher S."/>
            <person name="Collingro A."/>
            <person name="Sixt B.S."/>
            <person name="Toenshoff E.R."/>
            <person name="Hendrickx F."/>
            <person name="Kostanjsek R."/>
            <person name="Horn M."/>
        </authorList>
    </citation>
    <scope>NUCLEOTIDE SEQUENCE [LARGE SCALE GENOMIC DNA]</scope>
    <source>
        <strain evidence="4">W744xW776</strain>
    </source>
</reference>
<dbReference type="PANTHER" id="PTHR30308">
    <property type="entry name" value="TMRNA-BINDING COMPONENT OF TRANS-TRANSLATION TAGGING COMPLEX"/>
    <property type="match status" value="1"/>
</dbReference>
<dbReference type="RefSeq" id="WP_215216347.1">
    <property type="nucleotide sequence ID" value="NZ_CP075587.1"/>
</dbReference>
<keyword evidence="5" id="KW-1185">Reference proteome</keyword>
<dbReference type="CDD" id="cd09294">
    <property type="entry name" value="SmpB"/>
    <property type="match status" value="1"/>
</dbReference>
<dbReference type="Gene3D" id="2.40.280.10">
    <property type="match status" value="1"/>
</dbReference>
<accession>A0ABX8V100</accession>
<comment type="function">
    <text evidence="3">Required for rescue of stalled ribosomes mediated by trans-translation. Binds to transfer-messenger RNA (tmRNA), required for stable association of tmRNA with ribosomes. tmRNA and SmpB together mimic tRNA shape, replacing the anticodon stem-loop with SmpB. tmRNA is encoded by the ssrA gene; the 2 termini fold to resemble tRNA(Ala) and it encodes a 'tag peptide', a short internal open reading frame. During trans-translation Ala-aminoacylated tmRNA acts like a tRNA, entering the A-site of stalled ribosomes, displacing the stalled mRNA. The ribosome then switches to translate the ORF on the tmRNA; the nascent peptide is terminated with the 'tag peptide' encoded by the tmRNA and targeted for degradation. The ribosome is freed to recommence translation, which seems to be the essential function of trans-translation.</text>
</comment>
<keyword evidence="1 3" id="KW-0963">Cytoplasm</keyword>
<keyword evidence="2 3" id="KW-0694">RNA-binding</keyword>
<dbReference type="InterPro" id="IPR000037">
    <property type="entry name" value="SsrA-bd_prot"/>
</dbReference>
<comment type="subcellular location">
    <subcellularLocation>
        <location evidence="3">Cytoplasm</location>
    </subcellularLocation>
    <text evidence="3">The tmRNA-SmpB complex associates with stalled 70S ribosomes.</text>
</comment>
<dbReference type="PROSITE" id="PS01317">
    <property type="entry name" value="SSRP"/>
    <property type="match status" value="1"/>
</dbReference>
<dbReference type="Pfam" id="PF01668">
    <property type="entry name" value="SmpB"/>
    <property type="match status" value="1"/>
</dbReference>
<dbReference type="PANTHER" id="PTHR30308:SF2">
    <property type="entry name" value="SSRA-BINDING PROTEIN"/>
    <property type="match status" value="1"/>
</dbReference>
<dbReference type="InterPro" id="IPR020081">
    <property type="entry name" value="SsrA-bd_prot_CS"/>
</dbReference>
<evidence type="ECO:0000256" key="3">
    <source>
        <dbReference type="HAMAP-Rule" id="MF_00023"/>
    </source>
</evidence>